<organism evidence="1 2">
    <name type="scientific">Oleispira antarctica RB-8</name>
    <dbReference type="NCBI Taxonomy" id="698738"/>
    <lineage>
        <taxon>Bacteria</taxon>
        <taxon>Pseudomonadati</taxon>
        <taxon>Pseudomonadota</taxon>
        <taxon>Gammaproteobacteria</taxon>
        <taxon>Oceanospirillales</taxon>
        <taxon>Oceanospirillaceae</taxon>
        <taxon>Oleispira</taxon>
    </lineage>
</organism>
<gene>
    <name evidence="1" type="ORF">OLEAN_C34970</name>
</gene>
<dbReference type="AlphaFoldDB" id="R4YU87"/>
<name>R4YU87_OLEAN</name>
<protein>
    <submittedName>
        <fullName evidence="1">Uncharacterized protein</fullName>
    </submittedName>
</protein>
<dbReference type="KEGG" id="oai:OLEAN_C34970"/>
<dbReference type="EMBL" id="FO203512">
    <property type="protein sequence ID" value="CCK77673.1"/>
    <property type="molecule type" value="Genomic_DNA"/>
</dbReference>
<evidence type="ECO:0000313" key="2">
    <source>
        <dbReference type="Proteomes" id="UP000032749"/>
    </source>
</evidence>
<sequence>MTTQNLNGSTVEVEVKGTSFGHAHGDVGLKIIDNTGNAKTVLDKYNIPMDAMQLAFTKIRERFHCLILLPQLESLNRIVCRLIL</sequence>
<keyword evidence="2" id="KW-1185">Reference proteome</keyword>
<dbReference type="HOGENOM" id="CLU_2524284_0_0_6"/>
<dbReference type="Proteomes" id="UP000032749">
    <property type="component" value="Chromosome"/>
</dbReference>
<dbReference type="OrthoDB" id="6944021at2"/>
<reference evidence="1 2" key="1">
    <citation type="journal article" date="2013" name="Nat. Commun.">
        <title>Genome sequence and functional genomic analysis of the oil-degrading bacterium Oleispira antarctica.</title>
        <authorList>
            <person name="Kube M."/>
            <person name="Chernikova T.N."/>
            <person name="Al-Ramahi Y."/>
            <person name="Beloqui A."/>
            <person name="Lopez-Cortez N."/>
            <person name="Guazzaroni M.E."/>
            <person name="Heipieper H.J."/>
            <person name="Klages S."/>
            <person name="Kotsyurbenko O.R."/>
            <person name="Langer I."/>
            <person name="Nechitaylo T.Y."/>
            <person name="Lunsdorf H."/>
            <person name="Fernandez M."/>
            <person name="Juarez S."/>
            <person name="Ciordia S."/>
            <person name="Singer A."/>
            <person name="Kagan O."/>
            <person name="Egorova O."/>
            <person name="Petit P.A."/>
            <person name="Stogios P."/>
            <person name="Kim Y."/>
            <person name="Tchigvintsev A."/>
            <person name="Flick R."/>
            <person name="Denaro R."/>
            <person name="Genovese M."/>
            <person name="Albar J.P."/>
            <person name="Reva O.N."/>
            <person name="Martinez-Gomariz M."/>
            <person name="Tran H."/>
            <person name="Ferrer M."/>
            <person name="Savchenko A."/>
            <person name="Yakunin A.F."/>
            <person name="Yakimov M.M."/>
            <person name="Golyshina O.V."/>
            <person name="Reinhardt R."/>
            <person name="Golyshin P.N."/>
        </authorList>
    </citation>
    <scope>NUCLEOTIDE SEQUENCE [LARGE SCALE GENOMIC DNA]</scope>
</reference>
<proteinExistence type="predicted"/>
<evidence type="ECO:0000313" key="1">
    <source>
        <dbReference type="EMBL" id="CCK77673.1"/>
    </source>
</evidence>
<accession>R4YU87</accession>